<accession>A0A3G2HYP0</accession>
<name>A0A3G2HYP0_9BURK</name>
<evidence type="ECO:0000256" key="1">
    <source>
        <dbReference type="SAM" id="MobiDB-lite"/>
    </source>
</evidence>
<dbReference type="KEGG" id="aaqu:D3M96_16400"/>
<proteinExistence type="predicted"/>
<evidence type="ECO:0000313" key="4">
    <source>
        <dbReference type="Proteomes" id="UP000268070"/>
    </source>
</evidence>
<feature type="chain" id="PRO_5018201567" evidence="2">
    <location>
        <begin position="21"/>
        <end position="49"/>
    </location>
</feature>
<dbReference type="PROSITE" id="PS51257">
    <property type="entry name" value="PROKAR_LIPOPROTEIN"/>
    <property type="match status" value="1"/>
</dbReference>
<organism evidence="3 4">
    <name type="scientific">Alcaligenes aquatilis</name>
    <dbReference type="NCBI Taxonomy" id="323284"/>
    <lineage>
        <taxon>Bacteria</taxon>
        <taxon>Pseudomonadati</taxon>
        <taxon>Pseudomonadota</taxon>
        <taxon>Betaproteobacteria</taxon>
        <taxon>Burkholderiales</taxon>
        <taxon>Alcaligenaceae</taxon>
        <taxon>Alcaligenes</taxon>
    </lineage>
</organism>
<feature type="region of interest" description="Disordered" evidence="1">
    <location>
        <begin position="21"/>
        <end position="49"/>
    </location>
</feature>
<keyword evidence="2" id="KW-0732">Signal</keyword>
<evidence type="ECO:0000313" key="3">
    <source>
        <dbReference type="EMBL" id="AYN21971.1"/>
    </source>
</evidence>
<reference evidence="3 4" key="1">
    <citation type="submission" date="2018-09" db="EMBL/GenBank/DDBJ databases">
        <title>Complete genome sequence of the hydrocarbonoclastic bacterium Alcaligenes aquatilis QD168, isolated from a crude-oil polluted marine sediment of Central Chile.</title>
        <authorList>
            <person name="Duran R.E."/>
            <person name="Barra B."/>
            <person name="Salva-Serra F."/>
            <person name="Mendez V."/>
            <person name="Moore E.R.B."/>
            <person name="Seeger M."/>
        </authorList>
    </citation>
    <scope>NUCLEOTIDE SEQUENCE [LARGE SCALE GENOMIC DNA]</scope>
    <source>
        <strain evidence="3 4">QD168</strain>
    </source>
</reference>
<dbReference type="AlphaFoldDB" id="A0A3G2HYP0"/>
<dbReference type="OrthoDB" id="8689914at2"/>
<gene>
    <name evidence="3" type="ORF">D3M96_16400</name>
</gene>
<protein>
    <submittedName>
        <fullName evidence="3">Conjugal transfer protein</fullName>
    </submittedName>
</protein>
<dbReference type="Proteomes" id="UP000268070">
    <property type="component" value="Chromosome"/>
</dbReference>
<sequence>MKVSLITMALAIVLAGCAFTPPQPRQPADSPQVPVNATPPLHVSGVVHE</sequence>
<evidence type="ECO:0000256" key="2">
    <source>
        <dbReference type="SAM" id="SignalP"/>
    </source>
</evidence>
<dbReference type="EMBL" id="CP032153">
    <property type="protein sequence ID" value="AYN21971.1"/>
    <property type="molecule type" value="Genomic_DNA"/>
</dbReference>
<feature type="signal peptide" evidence="2">
    <location>
        <begin position="1"/>
        <end position="20"/>
    </location>
</feature>